<comment type="similarity">
    <text evidence="2">Belongs to the PTPS family.</text>
</comment>
<proteinExistence type="evidence at transcript level"/>
<dbReference type="SUPFAM" id="SSF55620">
    <property type="entry name" value="Tetrahydrobiopterin biosynthesis enzymes-like"/>
    <property type="match status" value="1"/>
</dbReference>
<dbReference type="FunFam" id="3.30.479.10:FF:000003">
    <property type="entry name" value="6-pyruvoyl tetrahydrobiopterin synthase"/>
    <property type="match status" value="1"/>
</dbReference>
<comment type="pathway">
    <text evidence="1">Cofactor biosynthesis; tetrahydrobiopterin biosynthesis; tetrahydrobiopterin from 7,8-dihydroneopterin triphosphate: step 1/3.</text>
</comment>
<evidence type="ECO:0000256" key="7">
    <source>
        <dbReference type="ARBA" id="ARBA00023007"/>
    </source>
</evidence>
<evidence type="ECO:0000256" key="8">
    <source>
        <dbReference type="ARBA" id="ARBA00023239"/>
    </source>
</evidence>
<evidence type="ECO:0000256" key="2">
    <source>
        <dbReference type="ARBA" id="ARBA00009164"/>
    </source>
</evidence>
<feature type="binding site" evidence="10">
    <location>
        <position position="39"/>
    </location>
    <ligand>
        <name>Zn(2+)</name>
        <dbReference type="ChEBI" id="CHEBI:29105"/>
    </ligand>
</feature>
<dbReference type="EMBL" id="GDAI01002833">
    <property type="protein sequence ID" value="JAI14770.1"/>
    <property type="molecule type" value="mRNA"/>
</dbReference>
<evidence type="ECO:0000256" key="9">
    <source>
        <dbReference type="PIRSR" id="PIRSR006113-1"/>
    </source>
</evidence>
<dbReference type="InterPro" id="IPR022469">
    <property type="entry name" value="PTPS_His_AS"/>
</dbReference>
<dbReference type="Gene3D" id="3.30.479.10">
    <property type="entry name" value="6-pyruvoyl tetrahydropterin synthase/QueD"/>
    <property type="match status" value="1"/>
</dbReference>
<feature type="active site" description="Charge relay system" evidence="9">
    <location>
        <position position="78"/>
    </location>
</feature>
<feature type="active site" description="Proton acceptor" evidence="9">
    <location>
        <position position="31"/>
    </location>
</feature>
<dbReference type="NCBIfam" id="TIGR00039">
    <property type="entry name" value="6PTHBS"/>
    <property type="match status" value="1"/>
</dbReference>
<dbReference type="PANTHER" id="PTHR12589">
    <property type="entry name" value="PYRUVOYL TETRAHYDROBIOPTERIN SYNTHASE"/>
    <property type="match status" value="1"/>
</dbReference>
<feature type="non-terminal residue" evidence="11">
    <location>
        <position position="1"/>
    </location>
</feature>
<protein>
    <recommendedName>
        <fullName evidence="4">6-pyruvoyl tetrahydrobiopterin synthase</fullName>
        <ecNumber evidence="3">4.2.3.12</ecNumber>
    </recommendedName>
</protein>
<dbReference type="InterPro" id="IPR022470">
    <property type="entry name" value="PTPS_Cys_AS"/>
</dbReference>
<dbReference type="GO" id="GO:0046872">
    <property type="term" value="F:metal ion binding"/>
    <property type="evidence" value="ECO:0007669"/>
    <property type="project" value="UniProtKB-KW"/>
</dbReference>
<reference evidence="11" key="1">
    <citation type="journal article" date="2015" name="Insect Biochem. Mol. Biol.">
        <title>An insight into the sialome of the horse fly, Tabanus bromius.</title>
        <authorList>
            <person name="Ribeiro J.M."/>
            <person name="Kazimirova M."/>
            <person name="Takac P."/>
            <person name="Andersen J.F."/>
            <person name="Francischetti I.M."/>
        </authorList>
    </citation>
    <scope>NUCLEOTIDE SEQUENCE</scope>
</reference>
<dbReference type="UniPathway" id="UPA00849">
    <property type="reaction ID" value="UER00819"/>
</dbReference>
<dbReference type="EC" id="4.2.3.12" evidence="3"/>
<dbReference type="AlphaFoldDB" id="A0A0K8TLH4"/>
<dbReference type="Pfam" id="PF01242">
    <property type="entry name" value="PTPS"/>
    <property type="match status" value="1"/>
</dbReference>
<evidence type="ECO:0000313" key="11">
    <source>
        <dbReference type="EMBL" id="JAI14770.1"/>
    </source>
</evidence>
<feature type="binding site" evidence="10">
    <location>
        <position position="12"/>
    </location>
    <ligand>
        <name>Zn(2+)</name>
        <dbReference type="ChEBI" id="CHEBI:29105"/>
    </ligand>
</feature>
<evidence type="ECO:0000256" key="6">
    <source>
        <dbReference type="ARBA" id="ARBA00022833"/>
    </source>
</evidence>
<accession>A0A0K8TLH4</accession>
<evidence type="ECO:0000256" key="4">
    <source>
        <dbReference type="ARBA" id="ARBA00015587"/>
    </source>
</evidence>
<dbReference type="CDD" id="cd00470">
    <property type="entry name" value="PTPS"/>
    <property type="match status" value="1"/>
</dbReference>
<keyword evidence="6 10" id="KW-0862">Zinc</keyword>
<dbReference type="InterPro" id="IPR007115">
    <property type="entry name" value="6-PTP_synth/QueD"/>
</dbReference>
<dbReference type="PIRSF" id="PIRSF006113">
    <property type="entry name" value="PTP_synth"/>
    <property type="match status" value="1"/>
</dbReference>
<keyword evidence="8" id="KW-0456">Lyase</keyword>
<dbReference type="GO" id="GO:0006729">
    <property type="term" value="P:tetrahydrobiopterin biosynthetic process"/>
    <property type="evidence" value="ECO:0007669"/>
    <property type="project" value="UniProtKB-UniPathway"/>
</dbReference>
<organism evidence="11">
    <name type="scientific">Tabanus bromius</name>
    <name type="common">Band-eyed brown horse fly</name>
    <dbReference type="NCBI Taxonomy" id="304241"/>
    <lineage>
        <taxon>Eukaryota</taxon>
        <taxon>Metazoa</taxon>
        <taxon>Ecdysozoa</taxon>
        <taxon>Arthropoda</taxon>
        <taxon>Hexapoda</taxon>
        <taxon>Insecta</taxon>
        <taxon>Pterygota</taxon>
        <taxon>Neoptera</taxon>
        <taxon>Endopterygota</taxon>
        <taxon>Diptera</taxon>
        <taxon>Brachycera</taxon>
        <taxon>Tabanomorpha</taxon>
        <taxon>Tabanoidea</taxon>
        <taxon>Tabanidae</taxon>
        <taxon>Tabanus</taxon>
    </lineage>
</organism>
<evidence type="ECO:0000256" key="5">
    <source>
        <dbReference type="ARBA" id="ARBA00022723"/>
    </source>
</evidence>
<feature type="active site" description="Charge relay system" evidence="9">
    <location>
        <position position="123"/>
    </location>
</feature>
<evidence type="ECO:0000256" key="10">
    <source>
        <dbReference type="PIRSR" id="PIRSR006113-2"/>
    </source>
</evidence>
<keyword evidence="7" id="KW-0783">Tetrahydrobiopterin biosynthesis</keyword>
<dbReference type="GO" id="GO:0005739">
    <property type="term" value="C:mitochondrion"/>
    <property type="evidence" value="ECO:0007669"/>
    <property type="project" value="TreeGrafter"/>
</dbReference>
<dbReference type="PROSITE" id="PS00987">
    <property type="entry name" value="PTPS_1"/>
    <property type="match status" value="1"/>
</dbReference>
<name>A0A0K8TLH4_TABBR</name>
<dbReference type="InterPro" id="IPR038418">
    <property type="entry name" value="6-PTP_synth/QueD_sf"/>
</dbReference>
<feature type="binding site" evidence="10">
    <location>
        <position position="37"/>
    </location>
    <ligand>
        <name>Zn(2+)</name>
        <dbReference type="ChEBI" id="CHEBI:29105"/>
    </ligand>
</feature>
<evidence type="ECO:0000256" key="1">
    <source>
        <dbReference type="ARBA" id="ARBA00005126"/>
    </source>
</evidence>
<dbReference type="GO" id="GO:0003874">
    <property type="term" value="F:6-pyruvoyltetrahydropterin synthase activity"/>
    <property type="evidence" value="ECO:0007669"/>
    <property type="project" value="UniProtKB-EC"/>
</dbReference>
<dbReference type="PROSITE" id="PS00988">
    <property type="entry name" value="PTPS_2"/>
    <property type="match status" value="1"/>
</dbReference>
<comment type="cofactor">
    <cofactor evidence="10">
        <name>Zn(2+)</name>
        <dbReference type="ChEBI" id="CHEBI:29105"/>
    </cofactor>
    <text evidence="10">Binds 1 zinc ion per subunit.</text>
</comment>
<dbReference type="PANTHER" id="PTHR12589:SF7">
    <property type="entry name" value="6-PYRUVOYL TETRAHYDROBIOPTERIN SYNTHASE"/>
    <property type="match status" value="1"/>
</dbReference>
<evidence type="ECO:0000256" key="3">
    <source>
        <dbReference type="ARBA" id="ARBA00013100"/>
    </source>
</evidence>
<sequence>FLTRRETFSACHRLHSPHLTDEENYETYGKCNNPNGHGHNYVVEITLRGPVDRKTGMVMNITDLKAIIDKVIFKKLDHKNLDKDVDHFQSTPSTTENLAIFIWDNLRTHMDRPELLYEVRIEETEKNSVIYRGPYSNPYRGEFNRIKRNSCTNISSDSD</sequence>
<keyword evidence="5 10" id="KW-0479">Metal-binding</keyword>